<dbReference type="AlphaFoldDB" id="A0A0E9RC19"/>
<accession>A0A0E9RC19</accession>
<proteinExistence type="predicted"/>
<sequence length="29" mass="3417">MYSVRVELTLNILLCGRHLTRFLVLNSRV</sequence>
<dbReference type="EMBL" id="GBXM01082260">
    <property type="protein sequence ID" value="JAH26317.1"/>
    <property type="molecule type" value="Transcribed_RNA"/>
</dbReference>
<reference evidence="1" key="2">
    <citation type="journal article" date="2015" name="Fish Shellfish Immunol.">
        <title>Early steps in the European eel (Anguilla anguilla)-Vibrio vulnificus interaction in the gills: Role of the RtxA13 toxin.</title>
        <authorList>
            <person name="Callol A."/>
            <person name="Pajuelo D."/>
            <person name="Ebbesson L."/>
            <person name="Teles M."/>
            <person name="MacKenzie S."/>
            <person name="Amaro C."/>
        </authorList>
    </citation>
    <scope>NUCLEOTIDE SEQUENCE</scope>
</reference>
<evidence type="ECO:0000313" key="1">
    <source>
        <dbReference type="EMBL" id="JAH26317.1"/>
    </source>
</evidence>
<name>A0A0E9RC19_ANGAN</name>
<reference evidence="1" key="1">
    <citation type="submission" date="2014-11" db="EMBL/GenBank/DDBJ databases">
        <authorList>
            <person name="Amaro Gonzalez C."/>
        </authorList>
    </citation>
    <scope>NUCLEOTIDE SEQUENCE</scope>
</reference>
<organism evidence="1">
    <name type="scientific">Anguilla anguilla</name>
    <name type="common">European freshwater eel</name>
    <name type="synonym">Muraena anguilla</name>
    <dbReference type="NCBI Taxonomy" id="7936"/>
    <lineage>
        <taxon>Eukaryota</taxon>
        <taxon>Metazoa</taxon>
        <taxon>Chordata</taxon>
        <taxon>Craniata</taxon>
        <taxon>Vertebrata</taxon>
        <taxon>Euteleostomi</taxon>
        <taxon>Actinopterygii</taxon>
        <taxon>Neopterygii</taxon>
        <taxon>Teleostei</taxon>
        <taxon>Anguilliformes</taxon>
        <taxon>Anguillidae</taxon>
        <taxon>Anguilla</taxon>
    </lineage>
</organism>
<protein>
    <submittedName>
        <fullName evidence="1">Uncharacterized protein</fullName>
    </submittedName>
</protein>